<feature type="binding site" evidence="7">
    <location>
        <begin position="119"/>
        <end position="121"/>
    </location>
    <ligand>
        <name>substrate</name>
    </ligand>
</feature>
<comment type="similarity">
    <text evidence="1 7">Belongs to the dUTPase family.</text>
</comment>
<evidence type="ECO:0000256" key="7">
    <source>
        <dbReference type="HAMAP-Rule" id="MF_00116"/>
    </source>
</evidence>
<organism evidence="9">
    <name type="scientific">uncultured gamma proteobacterium HF0010_11K06</name>
    <dbReference type="NCBI Taxonomy" id="710980"/>
    <lineage>
        <taxon>Bacteria</taxon>
        <taxon>Pseudomonadati</taxon>
        <taxon>Pseudomonadota</taxon>
        <taxon>Gammaproteobacteria</taxon>
        <taxon>environmental samples</taxon>
    </lineage>
</organism>
<evidence type="ECO:0000256" key="3">
    <source>
        <dbReference type="ARBA" id="ARBA00022801"/>
    </source>
</evidence>
<dbReference type="SUPFAM" id="SSF51283">
    <property type="entry name" value="dUTPase-like"/>
    <property type="match status" value="1"/>
</dbReference>
<dbReference type="NCBIfam" id="NF001862">
    <property type="entry name" value="PRK00601.1"/>
    <property type="match status" value="1"/>
</dbReference>
<comment type="cofactor">
    <cofactor evidence="7">
        <name>Mg(2+)</name>
        <dbReference type="ChEBI" id="CHEBI:18420"/>
    </cofactor>
</comment>
<dbReference type="Gene3D" id="2.70.40.10">
    <property type="match status" value="1"/>
</dbReference>
<dbReference type="InterPro" id="IPR033704">
    <property type="entry name" value="dUTPase_trimeric"/>
</dbReference>
<dbReference type="GO" id="GO:0006226">
    <property type="term" value="P:dUMP biosynthetic process"/>
    <property type="evidence" value="ECO:0007669"/>
    <property type="project" value="UniProtKB-UniRule"/>
</dbReference>
<dbReference type="GO" id="GO:0046081">
    <property type="term" value="P:dUTP catabolic process"/>
    <property type="evidence" value="ECO:0007669"/>
    <property type="project" value="InterPro"/>
</dbReference>
<sequence length="183" mass="20131">MIRWILLKLVGIFLPSLISKAVSPGQQATSNIALNVEFKILDNELGDKIPLPKFSTAGSAALDLRTNIKEKKVLQPDETFLFTTGFSIHIKDSKYAALILPRSGLGHKYGIVLGNLVGLIDSDYQGEIMVSLWNRSKESFEVLPGDRIAQMMFFAVTSPNFKLVSEFDFSERGSKGFGSSGTK</sequence>
<accession>E0XQW7</accession>
<comment type="caution">
    <text evidence="7">Lacks conserved residue(s) required for the propagation of feature annotation.</text>
</comment>
<dbReference type="GO" id="GO:0004170">
    <property type="term" value="F:dUTP diphosphatase activity"/>
    <property type="evidence" value="ECO:0007669"/>
    <property type="project" value="UniProtKB-UniRule"/>
</dbReference>
<dbReference type="PANTHER" id="PTHR11241">
    <property type="entry name" value="DEOXYURIDINE 5'-TRIPHOSPHATE NUCLEOTIDOHYDROLASE"/>
    <property type="match status" value="1"/>
</dbReference>
<dbReference type="UniPathway" id="UPA00610">
    <property type="reaction ID" value="UER00666"/>
</dbReference>
<dbReference type="AlphaFoldDB" id="E0XQW7"/>
<dbReference type="EMBL" id="GU474847">
    <property type="protein sequence ID" value="ADI16808.1"/>
    <property type="molecule type" value="Genomic_DNA"/>
</dbReference>
<dbReference type="InterPro" id="IPR036157">
    <property type="entry name" value="dUTPase-like_sf"/>
</dbReference>
<comment type="pathway">
    <text evidence="7">Pyrimidine metabolism; dUMP biosynthesis; dUMP from dCTP (dUTP route): step 2/2.</text>
</comment>
<dbReference type="InterPro" id="IPR029054">
    <property type="entry name" value="dUTPase-like"/>
</dbReference>
<comment type="catalytic activity">
    <reaction evidence="6 7">
        <text>dUTP + H2O = dUMP + diphosphate + H(+)</text>
        <dbReference type="Rhea" id="RHEA:10248"/>
        <dbReference type="ChEBI" id="CHEBI:15377"/>
        <dbReference type="ChEBI" id="CHEBI:15378"/>
        <dbReference type="ChEBI" id="CHEBI:33019"/>
        <dbReference type="ChEBI" id="CHEBI:61555"/>
        <dbReference type="ChEBI" id="CHEBI:246422"/>
        <dbReference type="EC" id="3.6.1.23"/>
    </reaction>
</comment>
<dbReference type="FunFam" id="2.70.40.10:FF:000002">
    <property type="entry name" value="dUTP diphosphatase"/>
    <property type="match status" value="1"/>
</dbReference>
<feature type="domain" description="dUTPase-like" evidence="8">
    <location>
        <begin position="48"/>
        <end position="181"/>
    </location>
</feature>
<keyword evidence="4 7" id="KW-0460">Magnesium</keyword>
<evidence type="ECO:0000256" key="6">
    <source>
        <dbReference type="ARBA" id="ARBA00047686"/>
    </source>
</evidence>
<keyword evidence="3 7" id="KW-0378">Hydrolase</keyword>
<dbReference type="Pfam" id="PF00692">
    <property type="entry name" value="dUTPase"/>
    <property type="match status" value="1"/>
</dbReference>
<evidence type="ECO:0000256" key="4">
    <source>
        <dbReference type="ARBA" id="ARBA00022842"/>
    </source>
</evidence>
<dbReference type="NCBIfam" id="TIGR00576">
    <property type="entry name" value="dut"/>
    <property type="match status" value="1"/>
</dbReference>
<evidence type="ECO:0000256" key="5">
    <source>
        <dbReference type="ARBA" id="ARBA00023080"/>
    </source>
</evidence>
<protein>
    <recommendedName>
        <fullName evidence="7">Deoxyuridine 5'-triphosphate nucleotidohydrolase</fullName>
        <shortName evidence="7">dUTPase</shortName>
        <ecNumber evidence="7">3.6.1.23</ecNumber>
    </recommendedName>
    <alternativeName>
        <fullName evidence="7">dUTP pyrophosphatase</fullName>
    </alternativeName>
</protein>
<keyword evidence="2 7" id="KW-0479">Metal-binding</keyword>
<proteinExistence type="inferred from homology"/>
<dbReference type="CDD" id="cd07557">
    <property type="entry name" value="trimeric_dUTPase"/>
    <property type="match status" value="1"/>
</dbReference>
<evidence type="ECO:0000313" key="9">
    <source>
        <dbReference type="EMBL" id="ADI16808.1"/>
    </source>
</evidence>
<evidence type="ECO:0000256" key="1">
    <source>
        <dbReference type="ARBA" id="ARBA00006581"/>
    </source>
</evidence>
<dbReference type="PANTHER" id="PTHR11241:SF0">
    <property type="entry name" value="DEOXYURIDINE 5'-TRIPHOSPHATE NUCLEOTIDOHYDROLASE"/>
    <property type="match status" value="1"/>
</dbReference>
<dbReference type="HAMAP" id="MF_00116">
    <property type="entry name" value="dUTPase_bact"/>
    <property type="match status" value="1"/>
</dbReference>
<feature type="binding site" evidence="7">
    <location>
        <position position="115"/>
    </location>
    <ligand>
        <name>substrate</name>
    </ligand>
</feature>
<gene>
    <name evidence="7" type="primary">dut</name>
</gene>
<dbReference type="GO" id="GO:0000287">
    <property type="term" value="F:magnesium ion binding"/>
    <property type="evidence" value="ECO:0007669"/>
    <property type="project" value="UniProtKB-UniRule"/>
</dbReference>
<reference evidence="9" key="1">
    <citation type="journal article" date="2011" name="Environ. Microbiol.">
        <title>Time-series analyses of Monterey Bay coastal microbial picoplankton using a 'genome proxy' microarray.</title>
        <authorList>
            <person name="Rich V.I."/>
            <person name="Pham V.D."/>
            <person name="Eppley J."/>
            <person name="Shi Y."/>
            <person name="DeLong E.F."/>
        </authorList>
    </citation>
    <scope>NUCLEOTIDE SEQUENCE</scope>
</reference>
<comment type="function">
    <text evidence="7">This enzyme is involved in nucleotide metabolism: it produces dUMP, the immediate precursor of thymidine nucleotides and it decreases the intracellular concentration of dUTP so that uracil cannot be incorporated into DNA.</text>
</comment>
<evidence type="ECO:0000259" key="8">
    <source>
        <dbReference type="Pfam" id="PF00692"/>
    </source>
</evidence>
<dbReference type="InterPro" id="IPR008181">
    <property type="entry name" value="dUTPase"/>
</dbReference>
<evidence type="ECO:0000256" key="2">
    <source>
        <dbReference type="ARBA" id="ARBA00022723"/>
    </source>
</evidence>
<dbReference type="EC" id="3.6.1.23" evidence="7"/>
<feature type="binding site" evidence="7">
    <location>
        <begin position="102"/>
        <end position="104"/>
    </location>
    <ligand>
        <name>substrate</name>
    </ligand>
</feature>
<name>E0XQW7_9GAMM</name>
<keyword evidence="5 7" id="KW-0546">Nucleotide metabolism</keyword>